<name>A0A2T7EQ36_9POAL</name>
<dbReference type="EMBL" id="CM009750">
    <property type="protein sequence ID" value="PUZ69942.1"/>
    <property type="molecule type" value="Genomic_DNA"/>
</dbReference>
<keyword evidence="2" id="KW-1185">Reference proteome</keyword>
<reference evidence="1 2" key="1">
    <citation type="submission" date="2018-04" db="EMBL/GenBank/DDBJ databases">
        <title>WGS assembly of Panicum hallii var. hallii HAL2.</title>
        <authorList>
            <person name="Lovell J."/>
            <person name="Jenkins J."/>
            <person name="Lowry D."/>
            <person name="Mamidi S."/>
            <person name="Sreedasyam A."/>
            <person name="Weng X."/>
            <person name="Barry K."/>
            <person name="Bonette J."/>
            <person name="Campitelli B."/>
            <person name="Daum C."/>
            <person name="Gordon S."/>
            <person name="Gould B."/>
            <person name="Lipzen A."/>
            <person name="MacQueen A."/>
            <person name="Palacio-Mejia J."/>
            <person name="Plott C."/>
            <person name="Shakirov E."/>
            <person name="Shu S."/>
            <person name="Yoshinaga Y."/>
            <person name="Zane M."/>
            <person name="Rokhsar D."/>
            <person name="Grimwood J."/>
            <person name="Schmutz J."/>
            <person name="Juenger T."/>
        </authorList>
    </citation>
    <scope>NUCLEOTIDE SEQUENCE [LARGE SCALE GENOMIC DNA]</scope>
    <source>
        <strain evidence="2">cv. HAL2</strain>
    </source>
</reference>
<sequence length="106" mass="11372">MQVELLRPMVAAGGRPRASGCAARLLGASGPPPVSSLFPITRAALSLASSSLSSVVRLLQLWRPLQCLNPAACNLFEQMPEWYGAYLVLCCSYFSSRQCCACSMIC</sequence>
<dbReference type="AlphaFoldDB" id="A0A2T7EQ36"/>
<dbReference type="Gramene" id="PUZ69942">
    <property type="protein sequence ID" value="PUZ69942"/>
    <property type="gene ID" value="GQ55_2G170900"/>
</dbReference>
<accession>A0A2T7EQ36</accession>
<protein>
    <submittedName>
        <fullName evidence="1">Uncharacterized protein</fullName>
    </submittedName>
</protein>
<evidence type="ECO:0000313" key="2">
    <source>
        <dbReference type="Proteomes" id="UP000244336"/>
    </source>
</evidence>
<proteinExistence type="predicted"/>
<evidence type="ECO:0000313" key="1">
    <source>
        <dbReference type="EMBL" id="PUZ69942.1"/>
    </source>
</evidence>
<organism evidence="1 2">
    <name type="scientific">Panicum hallii var. hallii</name>
    <dbReference type="NCBI Taxonomy" id="1504633"/>
    <lineage>
        <taxon>Eukaryota</taxon>
        <taxon>Viridiplantae</taxon>
        <taxon>Streptophyta</taxon>
        <taxon>Embryophyta</taxon>
        <taxon>Tracheophyta</taxon>
        <taxon>Spermatophyta</taxon>
        <taxon>Magnoliopsida</taxon>
        <taxon>Liliopsida</taxon>
        <taxon>Poales</taxon>
        <taxon>Poaceae</taxon>
        <taxon>PACMAD clade</taxon>
        <taxon>Panicoideae</taxon>
        <taxon>Panicodae</taxon>
        <taxon>Paniceae</taxon>
        <taxon>Panicinae</taxon>
        <taxon>Panicum</taxon>
        <taxon>Panicum sect. Panicum</taxon>
    </lineage>
</organism>
<dbReference type="Proteomes" id="UP000244336">
    <property type="component" value="Chromosome 2"/>
</dbReference>
<gene>
    <name evidence="1" type="ORF">GQ55_2G170900</name>
</gene>